<dbReference type="InterPro" id="IPR004764">
    <property type="entry name" value="MdtF-like"/>
</dbReference>
<comment type="similarity">
    <text evidence="2">Belongs to the resistance-nodulation-cell division (RND) (TC 2.A.6) family.</text>
</comment>
<evidence type="ECO:0000256" key="1">
    <source>
        <dbReference type="ARBA" id="ARBA00004429"/>
    </source>
</evidence>
<dbReference type="Gene3D" id="3.30.70.1440">
    <property type="entry name" value="Multidrug efflux transporter AcrB pore domain"/>
    <property type="match status" value="1"/>
</dbReference>
<dbReference type="GO" id="GO:0005886">
    <property type="term" value="C:plasma membrane"/>
    <property type="evidence" value="ECO:0007669"/>
    <property type="project" value="UniProtKB-SubCell"/>
</dbReference>
<dbReference type="GO" id="GO:0009636">
    <property type="term" value="P:response to toxic substance"/>
    <property type="evidence" value="ECO:0007669"/>
    <property type="project" value="UniProtKB-ARBA"/>
</dbReference>
<dbReference type="GO" id="GO:0015562">
    <property type="term" value="F:efflux transmembrane transporter activity"/>
    <property type="evidence" value="ECO:0007669"/>
    <property type="project" value="InterPro"/>
</dbReference>
<dbReference type="NCBIfam" id="TIGR00915">
    <property type="entry name" value="2A0602"/>
    <property type="match status" value="1"/>
</dbReference>
<evidence type="ECO:0000256" key="6">
    <source>
        <dbReference type="ARBA" id="ARBA00022692"/>
    </source>
</evidence>
<evidence type="ECO:0000256" key="2">
    <source>
        <dbReference type="ARBA" id="ARBA00010942"/>
    </source>
</evidence>
<comment type="caution">
    <text evidence="10">The sequence shown here is derived from an EMBL/GenBank/DDBJ whole genome shotgun (WGS) entry which is preliminary data.</text>
</comment>
<feature type="transmembrane region" description="Helical" evidence="9">
    <location>
        <begin position="338"/>
        <end position="357"/>
    </location>
</feature>
<evidence type="ECO:0000256" key="7">
    <source>
        <dbReference type="ARBA" id="ARBA00022989"/>
    </source>
</evidence>
<keyword evidence="8 9" id="KW-0472">Membrane</keyword>
<feature type="transmembrane region" description="Helical" evidence="9">
    <location>
        <begin position="390"/>
        <end position="411"/>
    </location>
</feature>
<feature type="transmembrane region" description="Helical" evidence="9">
    <location>
        <begin position="464"/>
        <end position="486"/>
    </location>
</feature>
<keyword evidence="4" id="KW-1003">Cell membrane</keyword>
<feature type="transmembrane region" description="Helical" evidence="9">
    <location>
        <begin position="432"/>
        <end position="452"/>
    </location>
</feature>
<evidence type="ECO:0000256" key="3">
    <source>
        <dbReference type="ARBA" id="ARBA00022448"/>
    </source>
</evidence>
<dbReference type="FunFam" id="3.30.70.1430:FF:000001">
    <property type="entry name" value="Efflux pump membrane transporter"/>
    <property type="match status" value="1"/>
</dbReference>
<evidence type="ECO:0000313" key="10">
    <source>
        <dbReference type="EMBL" id="HJF92294.1"/>
    </source>
</evidence>
<feature type="transmembrane region" description="Helical" evidence="9">
    <location>
        <begin position="364"/>
        <end position="384"/>
    </location>
</feature>
<dbReference type="Gene3D" id="3.30.70.1320">
    <property type="entry name" value="Multidrug efflux transporter AcrB pore domain like"/>
    <property type="match status" value="1"/>
</dbReference>
<evidence type="ECO:0000256" key="8">
    <source>
        <dbReference type="ARBA" id="ARBA00023136"/>
    </source>
</evidence>
<dbReference type="GO" id="GO:0042910">
    <property type="term" value="F:xenobiotic transmembrane transporter activity"/>
    <property type="evidence" value="ECO:0007669"/>
    <property type="project" value="TreeGrafter"/>
</dbReference>
<reference evidence="10" key="1">
    <citation type="journal article" date="2021" name="PeerJ">
        <title>Extensive microbial diversity within the chicken gut microbiome revealed by metagenomics and culture.</title>
        <authorList>
            <person name="Gilroy R."/>
            <person name="Ravi A."/>
            <person name="Getino M."/>
            <person name="Pursley I."/>
            <person name="Horton D.L."/>
            <person name="Alikhan N.F."/>
            <person name="Baker D."/>
            <person name="Gharbi K."/>
            <person name="Hall N."/>
            <person name="Watson M."/>
            <person name="Adriaenssens E.M."/>
            <person name="Foster-Nyarko E."/>
            <person name="Jarju S."/>
            <person name="Secka A."/>
            <person name="Antonio M."/>
            <person name="Oren A."/>
            <person name="Chaudhuri R.R."/>
            <person name="La Ragione R."/>
            <person name="Hildebrand F."/>
            <person name="Pallen M.J."/>
        </authorList>
    </citation>
    <scope>NUCLEOTIDE SEQUENCE</scope>
    <source>
        <strain evidence="10">CHK55-1828</strain>
    </source>
</reference>
<keyword evidence="3" id="KW-0813">Transport</keyword>
<dbReference type="Proteomes" id="UP000717835">
    <property type="component" value="Unassembled WGS sequence"/>
</dbReference>
<sequence>MKLRTFIDRPILACVISVLILMLGLISLFNLPMEQYPDIAPPTVMVSTSYTGANAETVQKSVIVPLEEAINGVENMTYMTSTATNNGSGSITVYFKQGTDPDMATINTKNRVSEAEGLLPAEVTKIGVTVEKRQNSMLKILALYSPDDSYDQTFINNYFKINVEPRISRITGVGNVNVMGGDYAMRIWLNPQIMAQYSLVPDDVISALGDQNVEAATGTLGEDSENTYQYTLKYRGRYETSEEFGNIVIKSLANGEVLRLKDVAKVELGAQSYAYNSEINGHPGATCMISQTAGSNANEIIQEIDKLTEEIAKELPKGLVLTDLMSTKDFLDASIHEVVKTLVEAIILVILVVYVFLQSVRSTIIPAVSIIVSLVGTFAFLYVAGFSLNLLTLFALVLVIGTVVDDAIVVVEAVQAKFDEGVRSPYKATTGAMDGIAAAIVTTSLVFMAVFIPSSFMGGTSGTFYMQFGLTMAVAVGISAINALTLSPALCALIMTPHIDASTGQKLSFSSRFHQAFEASFNRLILRYKGGVKWFFRRKWIVGTTLVASIALLVVLMKTTKTGLVPDEDMGCIFMNVTTPPGSSLSQTVKAMSEVEKCIKDIPQIDRYSNVSGYSMMGGQAPSGGMLIIKLKPWEERAGSEDNINAVINEIYRRTANVKSAKLFVFAQPTIMGYGMGSGFELYVQDRAGGDINTLQKYTTNFIAALNQRPEIQMAYTSFDTKFPQYTVEVDAARCQRAGVTTTDVLSALSGFIGGNYSSNFNRFSKLYRVMVQADKTYRLDKDALNNMFIRTSSGEMAPIGQFVTLTKVYGTETLSRFNLYSSIQVNGLPADGYSTGEAIAAIEEVAKETLPVGYGYEFGGITREEAGSGSNTVIIFGICIIFVYLILCALYESLLVPLAVMLSVPFGLMGSFLFAKMWGLENNIYMQTGLIMLIGLLAKTAILLTEYASARRRQGMTIAQAAVSAAGVRLRPILMTALTMIIGLFPLVVASGAGANGNISLGVGTVGGMLIGTLALLFVVPTLFIVFQTLQERLMPARKHEED</sequence>
<evidence type="ECO:0000313" key="11">
    <source>
        <dbReference type="Proteomes" id="UP000717835"/>
    </source>
</evidence>
<evidence type="ECO:0000256" key="5">
    <source>
        <dbReference type="ARBA" id="ARBA00022519"/>
    </source>
</evidence>
<dbReference type="InterPro" id="IPR027463">
    <property type="entry name" value="AcrB_DN_DC_subdom"/>
</dbReference>
<proteinExistence type="inferred from homology"/>
<dbReference type="AlphaFoldDB" id="A0A921HXV6"/>
<evidence type="ECO:0000256" key="9">
    <source>
        <dbReference type="SAM" id="Phobius"/>
    </source>
</evidence>
<feature type="transmembrane region" description="Helical" evidence="9">
    <location>
        <begin position="540"/>
        <end position="557"/>
    </location>
</feature>
<keyword evidence="6 9" id="KW-0812">Transmembrane</keyword>
<protein>
    <submittedName>
        <fullName evidence="10">Efflux RND transporter permease subunit</fullName>
    </submittedName>
</protein>
<feature type="transmembrane region" description="Helical" evidence="9">
    <location>
        <begin position="925"/>
        <end position="945"/>
    </location>
</feature>
<organism evidence="10 11">
    <name type="scientific">Mediterranea massiliensis</name>
    <dbReference type="NCBI Taxonomy" id="1841865"/>
    <lineage>
        <taxon>Bacteria</taxon>
        <taxon>Pseudomonadati</taxon>
        <taxon>Bacteroidota</taxon>
        <taxon>Bacteroidia</taxon>
        <taxon>Bacteroidales</taxon>
        <taxon>Bacteroidaceae</taxon>
        <taxon>Mediterranea</taxon>
    </lineage>
</organism>
<dbReference type="PANTHER" id="PTHR32063">
    <property type="match status" value="1"/>
</dbReference>
<dbReference type="Gene3D" id="1.20.1640.10">
    <property type="entry name" value="Multidrug efflux transporter AcrB transmembrane domain"/>
    <property type="match status" value="2"/>
</dbReference>
<keyword evidence="7 9" id="KW-1133">Transmembrane helix</keyword>
<dbReference type="InterPro" id="IPR001036">
    <property type="entry name" value="Acrflvin-R"/>
</dbReference>
<reference evidence="10" key="2">
    <citation type="submission" date="2021-09" db="EMBL/GenBank/DDBJ databases">
        <authorList>
            <person name="Gilroy R."/>
        </authorList>
    </citation>
    <scope>NUCLEOTIDE SEQUENCE</scope>
    <source>
        <strain evidence="10">CHK55-1828</strain>
    </source>
</reference>
<gene>
    <name evidence="10" type="ORF">K8W02_07915</name>
</gene>
<feature type="transmembrane region" description="Helical" evidence="9">
    <location>
        <begin position="899"/>
        <end position="919"/>
    </location>
</feature>
<dbReference type="PANTHER" id="PTHR32063:SF9">
    <property type="entry name" value="SIMILAR TO MULTIDRUG RESISTANCE PROTEIN MEXB"/>
    <property type="match status" value="1"/>
</dbReference>
<feature type="transmembrane region" description="Helical" evidence="9">
    <location>
        <begin position="874"/>
        <end position="892"/>
    </location>
</feature>
<dbReference type="Gene3D" id="3.30.70.1430">
    <property type="entry name" value="Multidrug efflux transporter AcrB pore domain"/>
    <property type="match status" value="2"/>
</dbReference>
<dbReference type="SUPFAM" id="SSF82866">
    <property type="entry name" value="Multidrug efflux transporter AcrB transmembrane domain"/>
    <property type="match status" value="2"/>
</dbReference>
<feature type="transmembrane region" description="Helical" evidence="9">
    <location>
        <begin position="1007"/>
        <end position="1031"/>
    </location>
</feature>
<dbReference type="Pfam" id="PF00873">
    <property type="entry name" value="ACR_tran"/>
    <property type="match status" value="1"/>
</dbReference>
<feature type="transmembrane region" description="Helical" evidence="9">
    <location>
        <begin position="974"/>
        <end position="995"/>
    </location>
</feature>
<feature type="transmembrane region" description="Helical" evidence="9">
    <location>
        <begin position="12"/>
        <end position="31"/>
    </location>
</feature>
<dbReference type="Gene3D" id="3.30.2090.10">
    <property type="entry name" value="Multidrug efflux transporter AcrB TolC docking domain, DN and DC subdomains"/>
    <property type="match status" value="2"/>
</dbReference>
<dbReference type="SUPFAM" id="SSF82714">
    <property type="entry name" value="Multidrug efflux transporter AcrB TolC docking domain, DN and DC subdomains"/>
    <property type="match status" value="2"/>
</dbReference>
<evidence type="ECO:0000256" key="4">
    <source>
        <dbReference type="ARBA" id="ARBA00022475"/>
    </source>
</evidence>
<name>A0A921HXV6_9BACT</name>
<dbReference type="PRINTS" id="PR00702">
    <property type="entry name" value="ACRIFLAVINRP"/>
</dbReference>
<keyword evidence="5" id="KW-0997">Cell inner membrane</keyword>
<dbReference type="SUPFAM" id="SSF82693">
    <property type="entry name" value="Multidrug efflux transporter AcrB pore domain, PN1, PN2, PC1 and PC2 subdomains"/>
    <property type="match status" value="4"/>
</dbReference>
<comment type="subcellular location">
    <subcellularLocation>
        <location evidence="1">Cell inner membrane</location>
        <topology evidence="1">Multi-pass membrane protein</topology>
    </subcellularLocation>
</comment>
<dbReference type="EMBL" id="DYVX01000062">
    <property type="protein sequence ID" value="HJF92294.1"/>
    <property type="molecule type" value="Genomic_DNA"/>
</dbReference>
<accession>A0A921HXV6</accession>
<dbReference type="RefSeq" id="WP_276827824.1">
    <property type="nucleotide sequence ID" value="NZ_DYVX01000062.1"/>
</dbReference>